<keyword evidence="2" id="KW-0813">Transport</keyword>
<keyword evidence="8" id="KW-1185">Reference proteome</keyword>
<accession>A0A931NDP4</accession>
<protein>
    <submittedName>
        <fullName evidence="7">OPT/YSL family transporter</fullName>
    </submittedName>
</protein>
<dbReference type="EMBL" id="JAEDAL010000001">
    <property type="protein sequence ID" value="MBH9551661.1"/>
    <property type="molecule type" value="Genomic_DNA"/>
</dbReference>
<feature type="transmembrane region" description="Helical" evidence="6">
    <location>
        <begin position="544"/>
        <end position="569"/>
    </location>
</feature>
<feature type="transmembrane region" description="Helical" evidence="6">
    <location>
        <begin position="443"/>
        <end position="461"/>
    </location>
</feature>
<feature type="transmembrane region" description="Helical" evidence="6">
    <location>
        <begin position="294"/>
        <end position="314"/>
    </location>
</feature>
<organism evidence="7 8">
    <name type="scientific">Inhella gelatinilytica</name>
    <dbReference type="NCBI Taxonomy" id="2795030"/>
    <lineage>
        <taxon>Bacteria</taxon>
        <taxon>Pseudomonadati</taxon>
        <taxon>Pseudomonadota</taxon>
        <taxon>Betaproteobacteria</taxon>
        <taxon>Burkholderiales</taxon>
        <taxon>Sphaerotilaceae</taxon>
        <taxon>Inhella</taxon>
    </lineage>
</organism>
<dbReference type="PANTHER" id="PTHR31645:SF0">
    <property type="entry name" value="OLIGOPEPTIDE TRANSPORTER YGL114W-RELATED"/>
    <property type="match status" value="1"/>
</dbReference>
<proteinExistence type="predicted"/>
<feature type="transmembrane region" description="Helical" evidence="6">
    <location>
        <begin position="170"/>
        <end position="193"/>
    </location>
</feature>
<evidence type="ECO:0000256" key="3">
    <source>
        <dbReference type="ARBA" id="ARBA00022692"/>
    </source>
</evidence>
<feature type="transmembrane region" description="Helical" evidence="6">
    <location>
        <begin position="84"/>
        <end position="103"/>
    </location>
</feature>
<evidence type="ECO:0000256" key="2">
    <source>
        <dbReference type="ARBA" id="ARBA00022448"/>
    </source>
</evidence>
<sequence length="570" mass="59466">MLVLGPLGGIAASYMNFSLGFYVNAQVMAGILGSIVTLGYGPAGRHGANYMQTMAASVAGMMAMSCLLQARVWMGLPPVPTWQLVIYMLAIGMLGAGVGMLYTPTLVERMKLTYPSGLAVANILRALTDPALLKRSVARLFGGIGTGVLGGLASAKVAALGAIELSLSTFGAGLIVGARITIPAITSGLLFWALTPTFVSMGWLKEGDPFRKIAFLIALGMILGATVIDIALIVWQAQRRWRGLDGPSQADAGGSAEESTGPRYNLPRLLAFVGVSALAVVVSGMQFFGIPFWMMALALVLVAIFVMGNGISVGLTDSNPISSAFVLSVILFGLAGLTDPMVGLMAATVLLIATSIGCDMQQDRSTGWRLGSNRALQFRFQVGGILVGALMAVGIAELFMAAYPVLRLDQTVMTADQQPAQWASAMTYKFVGVLRGLSEPNPAQTAAIVMGVLFGVVVEGARKLIKRSARYQAFVASGRTGFATDFCLDAFFLPSPYAFSFGGFVNLPTSLWFGAGGVASSLFNTLARRPREDNDLPSDMSTTSLVGGGLIAGDALAALGLGVVGLLALV</sequence>
<dbReference type="GO" id="GO:0016020">
    <property type="term" value="C:membrane"/>
    <property type="evidence" value="ECO:0007669"/>
    <property type="project" value="UniProtKB-SubCell"/>
</dbReference>
<feature type="transmembrane region" description="Helical" evidence="6">
    <location>
        <begin position="269"/>
        <end position="288"/>
    </location>
</feature>
<evidence type="ECO:0000256" key="4">
    <source>
        <dbReference type="ARBA" id="ARBA00022989"/>
    </source>
</evidence>
<evidence type="ECO:0000313" key="8">
    <source>
        <dbReference type="Proteomes" id="UP000620139"/>
    </source>
</evidence>
<reference evidence="7" key="1">
    <citation type="submission" date="2020-12" db="EMBL/GenBank/DDBJ databases">
        <title>The genome sequence of Inhella sp. 4Y17.</title>
        <authorList>
            <person name="Liu Y."/>
        </authorList>
    </citation>
    <scope>NUCLEOTIDE SEQUENCE</scope>
    <source>
        <strain evidence="7">4Y10</strain>
    </source>
</reference>
<evidence type="ECO:0000256" key="5">
    <source>
        <dbReference type="ARBA" id="ARBA00023136"/>
    </source>
</evidence>
<evidence type="ECO:0000313" key="7">
    <source>
        <dbReference type="EMBL" id="MBH9551661.1"/>
    </source>
</evidence>
<dbReference type="InterPro" id="IPR004813">
    <property type="entry name" value="OPT"/>
</dbReference>
<name>A0A931NDP4_9BURK</name>
<dbReference type="PANTHER" id="PTHR31645">
    <property type="entry name" value="OLIGOPEPTIDE TRANSPORTER YGL114W-RELATED"/>
    <property type="match status" value="1"/>
</dbReference>
<comment type="subcellular location">
    <subcellularLocation>
        <location evidence="1">Membrane</location>
        <topology evidence="1">Multi-pass membrane protein</topology>
    </subcellularLocation>
</comment>
<gene>
    <name evidence="7" type="ORF">I7X43_02260</name>
</gene>
<keyword evidence="5 6" id="KW-0472">Membrane</keyword>
<keyword evidence="4 6" id="KW-1133">Transmembrane helix</keyword>
<dbReference type="GO" id="GO:0035673">
    <property type="term" value="F:oligopeptide transmembrane transporter activity"/>
    <property type="evidence" value="ECO:0007669"/>
    <property type="project" value="InterPro"/>
</dbReference>
<feature type="transmembrane region" description="Helical" evidence="6">
    <location>
        <begin position="140"/>
        <end position="163"/>
    </location>
</feature>
<dbReference type="AlphaFoldDB" id="A0A931NDP4"/>
<keyword evidence="3 6" id="KW-0812">Transmembrane</keyword>
<dbReference type="InterPro" id="IPR045035">
    <property type="entry name" value="YSL-like"/>
</dbReference>
<comment type="caution">
    <text evidence="7">The sequence shown here is derived from an EMBL/GenBank/DDBJ whole genome shotgun (WGS) entry which is preliminary data.</text>
</comment>
<feature type="transmembrane region" description="Helical" evidence="6">
    <location>
        <begin position="53"/>
        <end position="72"/>
    </location>
</feature>
<feature type="transmembrane region" description="Helical" evidence="6">
    <location>
        <begin position="20"/>
        <end position="41"/>
    </location>
</feature>
<evidence type="ECO:0000256" key="6">
    <source>
        <dbReference type="SAM" id="Phobius"/>
    </source>
</evidence>
<dbReference type="Proteomes" id="UP000620139">
    <property type="component" value="Unassembled WGS sequence"/>
</dbReference>
<dbReference type="Pfam" id="PF03169">
    <property type="entry name" value="OPT"/>
    <property type="match status" value="1"/>
</dbReference>
<feature type="transmembrane region" description="Helical" evidence="6">
    <location>
        <begin position="213"/>
        <end position="235"/>
    </location>
</feature>
<feature type="transmembrane region" description="Helical" evidence="6">
    <location>
        <begin position="382"/>
        <end position="403"/>
    </location>
</feature>
<evidence type="ECO:0000256" key="1">
    <source>
        <dbReference type="ARBA" id="ARBA00004141"/>
    </source>
</evidence>